<dbReference type="Proteomes" id="UP000799757">
    <property type="component" value="Unassembled WGS sequence"/>
</dbReference>
<protein>
    <recommendedName>
        <fullName evidence="4">Large ribosomal subunit protein uL4m</fullName>
    </recommendedName>
</protein>
<proteinExistence type="inferred from homology"/>
<keyword evidence="2 6" id="KW-0689">Ribosomal protein</keyword>
<accession>A0A6A6XSV9</accession>
<feature type="region of interest" description="Disordered" evidence="5">
    <location>
        <begin position="137"/>
        <end position="161"/>
    </location>
</feature>
<dbReference type="Pfam" id="PF00573">
    <property type="entry name" value="Ribosomal_L4"/>
    <property type="match status" value="1"/>
</dbReference>
<feature type="region of interest" description="Disordered" evidence="5">
    <location>
        <begin position="504"/>
        <end position="555"/>
    </location>
</feature>
<dbReference type="PANTHER" id="PTHR10746">
    <property type="entry name" value="50S RIBOSOMAL PROTEIN L4"/>
    <property type="match status" value="1"/>
</dbReference>
<evidence type="ECO:0000313" key="7">
    <source>
        <dbReference type="Proteomes" id="UP000799757"/>
    </source>
</evidence>
<dbReference type="Gene3D" id="3.40.1370.10">
    <property type="match status" value="1"/>
</dbReference>
<comment type="similarity">
    <text evidence="1">Belongs to the universal ribosomal protein uL4 family.</text>
</comment>
<dbReference type="GO" id="GO:1990904">
    <property type="term" value="C:ribonucleoprotein complex"/>
    <property type="evidence" value="ECO:0007669"/>
    <property type="project" value="UniProtKB-KW"/>
</dbReference>
<dbReference type="InterPro" id="IPR013005">
    <property type="entry name" value="Ribosomal_uL4-like"/>
</dbReference>
<dbReference type="GO" id="GO:0003735">
    <property type="term" value="F:structural constituent of ribosome"/>
    <property type="evidence" value="ECO:0007669"/>
    <property type="project" value="InterPro"/>
</dbReference>
<dbReference type="FunFam" id="3.40.1370.10:FF:000016">
    <property type="entry name" value="60S ribosomal protein L4, mitochondrial"/>
    <property type="match status" value="1"/>
</dbReference>
<dbReference type="InterPro" id="IPR002136">
    <property type="entry name" value="Ribosomal_uL4"/>
</dbReference>
<evidence type="ECO:0000256" key="2">
    <source>
        <dbReference type="ARBA" id="ARBA00022980"/>
    </source>
</evidence>
<evidence type="ECO:0000256" key="1">
    <source>
        <dbReference type="ARBA" id="ARBA00010528"/>
    </source>
</evidence>
<dbReference type="SUPFAM" id="SSF52166">
    <property type="entry name" value="Ribosomal protein L4"/>
    <property type="match status" value="1"/>
</dbReference>
<dbReference type="GO" id="GO:0006412">
    <property type="term" value="P:translation"/>
    <property type="evidence" value="ECO:0007669"/>
    <property type="project" value="InterPro"/>
</dbReference>
<name>A0A6A6XSV9_9PLEO</name>
<organism evidence="6 7">
    <name type="scientific">Melanomma pulvis-pyrius CBS 109.77</name>
    <dbReference type="NCBI Taxonomy" id="1314802"/>
    <lineage>
        <taxon>Eukaryota</taxon>
        <taxon>Fungi</taxon>
        <taxon>Dikarya</taxon>
        <taxon>Ascomycota</taxon>
        <taxon>Pezizomycotina</taxon>
        <taxon>Dothideomycetes</taxon>
        <taxon>Pleosporomycetidae</taxon>
        <taxon>Pleosporales</taxon>
        <taxon>Melanommataceae</taxon>
        <taxon>Melanomma</taxon>
    </lineage>
</organism>
<keyword evidence="7" id="KW-1185">Reference proteome</keyword>
<feature type="compositionally biased region" description="Basic and acidic residues" evidence="5">
    <location>
        <begin position="546"/>
        <end position="555"/>
    </location>
</feature>
<feature type="compositionally biased region" description="Basic and acidic residues" evidence="5">
    <location>
        <begin position="509"/>
        <end position="521"/>
    </location>
</feature>
<keyword evidence="3" id="KW-0687">Ribonucleoprotein</keyword>
<dbReference type="AlphaFoldDB" id="A0A6A6XSV9"/>
<dbReference type="EMBL" id="MU001766">
    <property type="protein sequence ID" value="KAF2799313.1"/>
    <property type="molecule type" value="Genomic_DNA"/>
</dbReference>
<gene>
    <name evidence="6" type="ORF">K505DRAFT_265895</name>
</gene>
<evidence type="ECO:0000313" key="6">
    <source>
        <dbReference type="EMBL" id="KAF2799313.1"/>
    </source>
</evidence>
<dbReference type="PANTHER" id="PTHR10746:SF6">
    <property type="entry name" value="LARGE RIBOSOMAL SUBUNIT PROTEIN UL4M"/>
    <property type="match status" value="1"/>
</dbReference>
<evidence type="ECO:0000256" key="5">
    <source>
        <dbReference type="SAM" id="MobiDB-lite"/>
    </source>
</evidence>
<evidence type="ECO:0000256" key="3">
    <source>
        <dbReference type="ARBA" id="ARBA00023274"/>
    </source>
</evidence>
<dbReference type="OrthoDB" id="275876at2759"/>
<feature type="compositionally biased region" description="Basic and acidic residues" evidence="5">
    <location>
        <begin position="529"/>
        <end position="538"/>
    </location>
</feature>
<sequence length="555" mass="62490">MASTRMSAPMRGVTLQLSRLSVRQDAVPKCITSSFARPISTSPSSRASAPLSTITTSASAPLHPIKPIEQQTVLATIHHFPSLEPLRFESYPANHLYLPTRRDILHRAIVYEGDMTRLGTASTKTRYEVRGSARKIRPQKGSGKARLGDKNSPMLRGGGVAFGPKPRDFSTGLQKKVYDLAWRTALSYRYRKGELVIVDNAIEIESPSAKLLKDIFDSHPWGGSTGRSLLITLEQRPLLEQALDAMGRSRQSLTWDEVDVKDLLELSRIVIERDALKNILLFHQEDLTHTALPWYKGMVRSSPPTELEAVPGWLEFRELMSVPAAERDEARIDMYESLASARWQEAADLPLDHPRKNELTISSLELSAQSKDLLAVSPRTFHGLSELRETETHHQRILLKTEAIEMRVQALRLRGKNEEADRLWQKAGDMRIDVEAAEADLYTIQGNQCAAQAEEFRRRGLHAKGDEQQRMAEEWFAKADALNEVEGEEVEEELFDEEIEQELLEESLEEKKADEKLETKAETNAAAEQKLEGEREDGTAQSNVEAKVESVPEKK</sequence>
<dbReference type="NCBIfam" id="TIGR03953">
    <property type="entry name" value="rplD_bact"/>
    <property type="match status" value="1"/>
</dbReference>
<dbReference type="InterPro" id="IPR023574">
    <property type="entry name" value="Ribosomal_uL4_dom_sf"/>
</dbReference>
<evidence type="ECO:0000256" key="4">
    <source>
        <dbReference type="ARBA" id="ARBA00040565"/>
    </source>
</evidence>
<dbReference type="GO" id="GO:0005840">
    <property type="term" value="C:ribosome"/>
    <property type="evidence" value="ECO:0007669"/>
    <property type="project" value="UniProtKB-KW"/>
</dbReference>
<reference evidence="6" key="1">
    <citation type="journal article" date="2020" name="Stud. Mycol.">
        <title>101 Dothideomycetes genomes: a test case for predicting lifestyles and emergence of pathogens.</title>
        <authorList>
            <person name="Haridas S."/>
            <person name="Albert R."/>
            <person name="Binder M."/>
            <person name="Bloem J."/>
            <person name="Labutti K."/>
            <person name="Salamov A."/>
            <person name="Andreopoulos B."/>
            <person name="Baker S."/>
            <person name="Barry K."/>
            <person name="Bills G."/>
            <person name="Bluhm B."/>
            <person name="Cannon C."/>
            <person name="Castanera R."/>
            <person name="Culley D."/>
            <person name="Daum C."/>
            <person name="Ezra D."/>
            <person name="Gonzalez J."/>
            <person name="Henrissat B."/>
            <person name="Kuo A."/>
            <person name="Liang C."/>
            <person name="Lipzen A."/>
            <person name="Lutzoni F."/>
            <person name="Magnuson J."/>
            <person name="Mondo S."/>
            <person name="Nolan M."/>
            <person name="Ohm R."/>
            <person name="Pangilinan J."/>
            <person name="Park H.-J."/>
            <person name="Ramirez L."/>
            <person name="Alfaro M."/>
            <person name="Sun H."/>
            <person name="Tritt A."/>
            <person name="Yoshinaga Y."/>
            <person name="Zwiers L.-H."/>
            <person name="Turgeon B."/>
            <person name="Goodwin S."/>
            <person name="Spatafora J."/>
            <person name="Crous P."/>
            <person name="Grigoriev I."/>
        </authorList>
    </citation>
    <scope>NUCLEOTIDE SEQUENCE</scope>
    <source>
        <strain evidence="6">CBS 109.77</strain>
    </source>
</reference>